<feature type="signal peptide" evidence="2">
    <location>
        <begin position="1"/>
        <end position="29"/>
    </location>
</feature>
<keyword evidence="2" id="KW-0732">Signal</keyword>
<evidence type="ECO:0000256" key="2">
    <source>
        <dbReference type="SAM" id="SignalP"/>
    </source>
</evidence>
<dbReference type="PANTHER" id="PTHR41814:SF1">
    <property type="entry name" value="CELLULASE"/>
    <property type="match status" value="1"/>
</dbReference>
<accession>A0A5C3PCY9</accession>
<dbReference type="GO" id="GO:0016798">
    <property type="term" value="F:hydrolase activity, acting on glycosyl bonds"/>
    <property type="evidence" value="ECO:0007669"/>
    <property type="project" value="UniProtKB-KW"/>
</dbReference>
<protein>
    <submittedName>
        <fullName evidence="3">Six-hairpin glycosidase</fullName>
    </submittedName>
</protein>
<feature type="chain" id="PRO_5022821521" evidence="2">
    <location>
        <begin position="30"/>
        <end position="446"/>
    </location>
</feature>
<dbReference type="AlphaFoldDB" id="A0A5C3PCY9"/>
<reference evidence="3 4" key="1">
    <citation type="journal article" date="2019" name="Nat. Ecol. Evol.">
        <title>Megaphylogeny resolves global patterns of mushroom evolution.</title>
        <authorList>
            <person name="Varga T."/>
            <person name="Krizsan K."/>
            <person name="Foldi C."/>
            <person name="Dima B."/>
            <person name="Sanchez-Garcia M."/>
            <person name="Sanchez-Ramirez S."/>
            <person name="Szollosi G.J."/>
            <person name="Szarkandi J.G."/>
            <person name="Papp V."/>
            <person name="Albert L."/>
            <person name="Andreopoulos W."/>
            <person name="Angelini C."/>
            <person name="Antonin V."/>
            <person name="Barry K.W."/>
            <person name="Bougher N.L."/>
            <person name="Buchanan P."/>
            <person name="Buyck B."/>
            <person name="Bense V."/>
            <person name="Catcheside P."/>
            <person name="Chovatia M."/>
            <person name="Cooper J."/>
            <person name="Damon W."/>
            <person name="Desjardin D."/>
            <person name="Finy P."/>
            <person name="Geml J."/>
            <person name="Haridas S."/>
            <person name="Hughes K."/>
            <person name="Justo A."/>
            <person name="Karasinski D."/>
            <person name="Kautmanova I."/>
            <person name="Kiss B."/>
            <person name="Kocsube S."/>
            <person name="Kotiranta H."/>
            <person name="LaButti K.M."/>
            <person name="Lechner B.E."/>
            <person name="Liimatainen K."/>
            <person name="Lipzen A."/>
            <person name="Lukacs Z."/>
            <person name="Mihaltcheva S."/>
            <person name="Morgado L.N."/>
            <person name="Niskanen T."/>
            <person name="Noordeloos M.E."/>
            <person name="Ohm R.A."/>
            <person name="Ortiz-Santana B."/>
            <person name="Ovrebo C."/>
            <person name="Racz N."/>
            <person name="Riley R."/>
            <person name="Savchenko A."/>
            <person name="Shiryaev A."/>
            <person name="Soop K."/>
            <person name="Spirin V."/>
            <person name="Szebenyi C."/>
            <person name="Tomsovsky M."/>
            <person name="Tulloss R.E."/>
            <person name="Uehling J."/>
            <person name="Grigoriev I.V."/>
            <person name="Vagvolgyi C."/>
            <person name="Papp T."/>
            <person name="Martin F.M."/>
            <person name="Miettinen O."/>
            <person name="Hibbett D.S."/>
            <person name="Nagy L.G."/>
        </authorList>
    </citation>
    <scope>NUCLEOTIDE SEQUENCE [LARGE SCALE GENOMIC DNA]</scope>
    <source>
        <strain evidence="3 4">HHB13444</strain>
    </source>
</reference>
<dbReference type="Pfam" id="PF07470">
    <property type="entry name" value="Glyco_hydro_88"/>
    <property type="match status" value="1"/>
</dbReference>
<dbReference type="InterPro" id="IPR012341">
    <property type="entry name" value="6hp_glycosidase-like_sf"/>
</dbReference>
<dbReference type="Gene3D" id="1.50.10.10">
    <property type="match status" value="1"/>
</dbReference>
<name>A0A5C3PCY9_9APHY</name>
<dbReference type="STRING" id="1314778.A0A5C3PCY9"/>
<dbReference type="InParanoid" id="A0A5C3PCY9"/>
<keyword evidence="4" id="KW-1185">Reference proteome</keyword>
<dbReference type="PANTHER" id="PTHR41814">
    <property type="entry name" value="EXPRESSED PROTEIN"/>
    <property type="match status" value="1"/>
</dbReference>
<proteinExistence type="predicted"/>
<keyword evidence="1" id="KW-0378">Hydrolase</keyword>
<gene>
    <name evidence="3" type="ORF">K466DRAFT_549238</name>
</gene>
<evidence type="ECO:0000313" key="3">
    <source>
        <dbReference type="EMBL" id="TFK87101.1"/>
    </source>
</evidence>
<organism evidence="3 4">
    <name type="scientific">Polyporus arcularius HHB13444</name>
    <dbReference type="NCBI Taxonomy" id="1314778"/>
    <lineage>
        <taxon>Eukaryota</taxon>
        <taxon>Fungi</taxon>
        <taxon>Dikarya</taxon>
        <taxon>Basidiomycota</taxon>
        <taxon>Agaricomycotina</taxon>
        <taxon>Agaricomycetes</taxon>
        <taxon>Polyporales</taxon>
        <taxon>Polyporaceae</taxon>
        <taxon>Polyporus</taxon>
    </lineage>
</organism>
<dbReference type="InterPro" id="IPR008928">
    <property type="entry name" value="6-hairpin_glycosidase_sf"/>
</dbReference>
<evidence type="ECO:0000313" key="4">
    <source>
        <dbReference type="Proteomes" id="UP000308197"/>
    </source>
</evidence>
<dbReference type="Proteomes" id="UP000308197">
    <property type="component" value="Unassembled WGS sequence"/>
</dbReference>
<dbReference type="SUPFAM" id="SSF48208">
    <property type="entry name" value="Six-hairpin glycosidases"/>
    <property type="match status" value="1"/>
</dbReference>
<sequence length="446" mass="47085">MIVNCSYLRSLAAGGLLLAASTSFVPVRGQSLTNDQLDQVKARLAEGATHSWEIGTRAQALIESDTPSWSVLNSSSLPPSHSAPSSLDEVISIASSVVKNRTSNKINGPQPLMDANGGAAGDPPSIGVAVLLANWTGAGSQDNVDYAGAATDQLEYLLEKVPKTSDGAISHRSEQVALWSDFVYMVPPFLAYYGVLTQNQSLVQAAYDQCRLYRQYLVDDDAGGMWKHIAMGSNPDNGHWTTGNGWAAGGMLRVLGTIQHSQYSKSMKNQANDLRNWVVEIHNGVYPHQQSTGLFKNYADDSSTFEDASGTAILASTVYRLALLADVHTHLPAAEKSRAALFAPASSSSSSSSSSTSTAPSSSSTASTLAHFTSDMWLTPVVNPDSIGSQGSRSPEGQAFVVEMYAAYRDWVDAGSPGANAGVRARAAGGAVLLAFVCSVRLLFAA</sequence>
<keyword evidence="3" id="KW-0326">Glycosidase</keyword>
<evidence type="ECO:0000256" key="1">
    <source>
        <dbReference type="ARBA" id="ARBA00022801"/>
    </source>
</evidence>
<dbReference type="EMBL" id="ML211168">
    <property type="protein sequence ID" value="TFK87101.1"/>
    <property type="molecule type" value="Genomic_DNA"/>
</dbReference>
<dbReference type="InterPro" id="IPR010905">
    <property type="entry name" value="Glyco_hydro_88"/>
</dbReference>
<dbReference type="GO" id="GO:0005975">
    <property type="term" value="P:carbohydrate metabolic process"/>
    <property type="evidence" value="ECO:0007669"/>
    <property type="project" value="InterPro"/>
</dbReference>